<dbReference type="Pfam" id="PF01494">
    <property type="entry name" value="FAD_binding_3"/>
    <property type="match status" value="2"/>
</dbReference>
<comment type="similarity">
    <text evidence="2 11">Belongs to the UbiH/COQ6 family.</text>
</comment>
<comment type="pathway">
    <text evidence="11">Cofactor biosynthesis; ubiquinone biosynthesis.</text>
</comment>
<dbReference type="EC" id="1.14.15.45" evidence="11"/>
<dbReference type="AlphaFoldDB" id="A0A6B2L3S7"/>
<keyword evidence="10 11" id="KW-0472">Membrane</keyword>
<name>A0A6B2L3S7_9EUKA</name>
<evidence type="ECO:0000256" key="7">
    <source>
        <dbReference type="ARBA" id="ARBA00023002"/>
    </source>
</evidence>
<evidence type="ECO:0000256" key="5">
    <source>
        <dbReference type="ARBA" id="ARBA00022792"/>
    </source>
</evidence>
<dbReference type="FunFam" id="3.50.50.60:FF:000021">
    <property type="entry name" value="Ubiquinone biosynthesis monooxygenase COQ6"/>
    <property type="match status" value="1"/>
</dbReference>
<keyword evidence="5 11" id="KW-0999">Mitochondrion inner membrane</keyword>
<accession>A0A6B2L3S7</accession>
<evidence type="ECO:0000313" key="13">
    <source>
        <dbReference type="EMBL" id="NDV31571.1"/>
    </source>
</evidence>
<dbReference type="InterPro" id="IPR002938">
    <property type="entry name" value="FAD-bd"/>
</dbReference>
<protein>
    <recommendedName>
        <fullName evidence="11">Ubiquinone biosynthesis monooxygenase COQ6, mitochondrial</fullName>
        <ecNumber evidence="11">1.14.15.45</ecNumber>
    </recommendedName>
    <alternativeName>
        <fullName evidence="11">2-methoxy-6-polyprenolphenol 4-hydroxylase</fullName>
        <ecNumber evidence="11">1.14.15.46</ecNumber>
    </alternativeName>
</protein>
<keyword evidence="7 11" id="KW-0560">Oxidoreductase</keyword>
<evidence type="ECO:0000256" key="6">
    <source>
        <dbReference type="ARBA" id="ARBA00022827"/>
    </source>
</evidence>
<evidence type="ECO:0000256" key="2">
    <source>
        <dbReference type="ARBA" id="ARBA00005349"/>
    </source>
</evidence>
<dbReference type="GO" id="GO:0016712">
    <property type="term" value="F:oxidoreductase activity, acting on paired donors, with incorporation or reduction of molecular oxygen, reduced flavin or flavoprotein as one donor, and incorporation of one atom of oxygen"/>
    <property type="evidence" value="ECO:0007669"/>
    <property type="project" value="UniProtKB-UniRule"/>
</dbReference>
<dbReference type="PANTHER" id="PTHR43876:SF7">
    <property type="entry name" value="UBIQUINONE BIOSYNTHESIS MONOOXYGENASE COQ6, MITOCHONDRIAL"/>
    <property type="match status" value="1"/>
</dbReference>
<dbReference type="SUPFAM" id="SSF51905">
    <property type="entry name" value="FAD/NAD(P)-binding domain"/>
    <property type="match status" value="1"/>
</dbReference>
<dbReference type="GO" id="GO:0031314">
    <property type="term" value="C:extrinsic component of mitochondrial inner membrane"/>
    <property type="evidence" value="ECO:0007669"/>
    <property type="project" value="UniProtKB-UniRule"/>
</dbReference>
<evidence type="ECO:0000259" key="12">
    <source>
        <dbReference type="Pfam" id="PF01494"/>
    </source>
</evidence>
<reference evidence="13" key="1">
    <citation type="journal article" date="2020" name="J. Eukaryot. Microbiol.">
        <title>De novo Sequencing, Assembly and Annotation of the Transcriptome for the Free-Living Testate Amoeba Arcella intermedia.</title>
        <authorList>
            <person name="Ribeiro G.M."/>
            <person name="Porfirio-Sousa A.L."/>
            <person name="Maurer-Alcala X.X."/>
            <person name="Katz L.A."/>
            <person name="Lahr D.J.G."/>
        </authorList>
    </citation>
    <scope>NUCLEOTIDE SEQUENCE</scope>
</reference>
<comment type="subunit">
    <text evidence="11">Component of a multi-subunit COQ enzyme complex.</text>
</comment>
<dbReference type="PANTHER" id="PTHR43876">
    <property type="entry name" value="UBIQUINONE BIOSYNTHESIS MONOOXYGENASE COQ6, MITOCHONDRIAL"/>
    <property type="match status" value="1"/>
</dbReference>
<keyword evidence="8 11" id="KW-0503">Monooxygenase</keyword>
<dbReference type="InterPro" id="IPR010971">
    <property type="entry name" value="UbiH/COQ6"/>
</dbReference>
<dbReference type="InterPro" id="IPR036188">
    <property type="entry name" value="FAD/NAD-bd_sf"/>
</dbReference>
<proteinExistence type="inferred from homology"/>
<comment type="cofactor">
    <cofactor evidence="1 11">
        <name>FAD</name>
        <dbReference type="ChEBI" id="CHEBI:57692"/>
    </cofactor>
</comment>
<keyword evidence="4 11" id="KW-0831">Ubiquinone biosynthesis</keyword>
<comment type="catalytic activity">
    <reaction evidence="11">
        <text>a 2-methoxy-6-(all-trans-polyprenyl)phenol + 2 reduced [2Fe-2S]-[ferredoxin] + O2 + 2 H(+) = a 2-methoxy-6-(all-trans-polyprenyl)benzene-1,4-diol + 2 oxidized [2Fe-2S]-[ferredoxin] + H2O</text>
        <dbReference type="Rhea" id="RHEA:81183"/>
        <dbReference type="Rhea" id="RHEA-COMP:9551"/>
        <dbReference type="Rhea" id="RHEA-COMP:10000"/>
        <dbReference type="Rhea" id="RHEA-COMP:10001"/>
        <dbReference type="Rhea" id="RHEA-COMP:10858"/>
        <dbReference type="ChEBI" id="CHEBI:15377"/>
        <dbReference type="ChEBI" id="CHEBI:15378"/>
        <dbReference type="ChEBI" id="CHEBI:15379"/>
        <dbReference type="ChEBI" id="CHEBI:33737"/>
        <dbReference type="ChEBI" id="CHEBI:33738"/>
        <dbReference type="ChEBI" id="CHEBI:62731"/>
        <dbReference type="ChEBI" id="CHEBI:84166"/>
        <dbReference type="EC" id="1.14.15.46"/>
    </reaction>
</comment>
<organism evidence="13">
    <name type="scientific">Arcella intermedia</name>
    <dbReference type="NCBI Taxonomy" id="1963864"/>
    <lineage>
        <taxon>Eukaryota</taxon>
        <taxon>Amoebozoa</taxon>
        <taxon>Tubulinea</taxon>
        <taxon>Elardia</taxon>
        <taxon>Arcellinida</taxon>
        <taxon>Sphaerothecina</taxon>
        <taxon>Arcellidae</taxon>
        <taxon>Arcella</taxon>
    </lineage>
</organism>
<evidence type="ECO:0000256" key="1">
    <source>
        <dbReference type="ARBA" id="ARBA00001974"/>
    </source>
</evidence>
<keyword evidence="6 11" id="KW-0274">FAD</keyword>
<sequence>MDVVIIGGGMVGASIACGLRQSGLSEHLRIGIIDSVAPQPLHPLPSLPDLRVFAVNQGAIQFFKAIDVWDIMKGARVAPFYDMKVWDSKGPGKIEFSHDQHGEPLGHIIEHHVIQASIYQKLTEIGDVDFIFPETVQNITFDQDLPLKIETKSRGTFQANLVIGADGANSIVKKLAGISSIGYPYNQKAVVATIKMKNPNFTAWQRFLPTGPVAILPLEGNYSSIVWSTNALHAEQLLSMPEDSFVRALREAFTESYAAPTPSLDGGILGDVGGAIRGVLQQVNETIHILAQKKDEPFVVPEIEGLIGKRAAFPLRIGQATSYVKPRLALTGDAAHLVHPFAGQGLNLGLGDAVSLINSILEAIQCGSDIGNIVFLQKYESERMKANSSMLLGLDILKKMFDDSFPPVVFARNAGLILTDSIDPIKKFFRDQALGVSVDVSKIGIN</sequence>
<dbReference type="EMBL" id="GIBP01002602">
    <property type="protein sequence ID" value="NDV31571.1"/>
    <property type="molecule type" value="Transcribed_RNA"/>
</dbReference>
<evidence type="ECO:0000256" key="3">
    <source>
        <dbReference type="ARBA" id="ARBA00022630"/>
    </source>
</evidence>
<dbReference type="Gene3D" id="3.50.50.60">
    <property type="entry name" value="FAD/NAD(P)-binding domain"/>
    <property type="match status" value="2"/>
</dbReference>
<evidence type="ECO:0000256" key="10">
    <source>
        <dbReference type="ARBA" id="ARBA00023136"/>
    </source>
</evidence>
<dbReference type="NCBIfam" id="TIGR01988">
    <property type="entry name" value="Ubi-OHases"/>
    <property type="match status" value="1"/>
</dbReference>
<feature type="domain" description="FAD-binding" evidence="12">
    <location>
        <begin position="294"/>
        <end position="386"/>
    </location>
</feature>
<dbReference type="UniPathway" id="UPA00232"/>
<comment type="catalytic activity">
    <reaction evidence="11">
        <text>a 4-hydroxy-3-(all-trans-polyprenyl)benzoate + 2 reduced [2Fe-2S]-[ferredoxin] + O2 + 2 H(+) = a 3,4-dihydroxy-5-(all-trans-polyprenyl)benzoate + 2 oxidized [2Fe-2S]-[ferredoxin] + H2O</text>
        <dbReference type="Rhea" id="RHEA:81195"/>
        <dbReference type="Rhea" id="RHEA-COMP:9514"/>
        <dbReference type="Rhea" id="RHEA-COMP:10000"/>
        <dbReference type="Rhea" id="RHEA-COMP:10001"/>
        <dbReference type="Rhea" id="RHEA-COMP:10930"/>
        <dbReference type="ChEBI" id="CHEBI:15377"/>
        <dbReference type="ChEBI" id="CHEBI:15378"/>
        <dbReference type="ChEBI" id="CHEBI:15379"/>
        <dbReference type="ChEBI" id="CHEBI:33737"/>
        <dbReference type="ChEBI" id="CHEBI:33738"/>
        <dbReference type="ChEBI" id="CHEBI:64694"/>
        <dbReference type="ChEBI" id="CHEBI:78396"/>
        <dbReference type="EC" id="1.14.15.45"/>
    </reaction>
</comment>
<evidence type="ECO:0000256" key="11">
    <source>
        <dbReference type="HAMAP-Rule" id="MF_03193"/>
    </source>
</evidence>
<dbReference type="EC" id="1.14.15.46" evidence="11"/>
<evidence type="ECO:0000256" key="4">
    <source>
        <dbReference type="ARBA" id="ARBA00022688"/>
    </source>
</evidence>
<keyword evidence="9 11" id="KW-0496">Mitochondrion</keyword>
<dbReference type="HAMAP" id="MF_03193">
    <property type="entry name" value="COQ6_monooxygenase"/>
    <property type="match status" value="1"/>
</dbReference>
<comment type="subcellular location">
    <subcellularLocation>
        <location evidence="11">Mitochondrion inner membrane</location>
        <topology evidence="11">Peripheral membrane protein</topology>
        <orientation evidence="11">Matrix side</orientation>
    </subcellularLocation>
</comment>
<dbReference type="InterPro" id="IPR051205">
    <property type="entry name" value="UbiH/COQ6_monooxygenase"/>
</dbReference>
<comment type="function">
    <text evidence="11">FAD-dependent monooxygenase required for two non-consecutive steps during ubiquinone biosynthesis. Required for the C5-ring hydroxylation during ubiquinone biosynthesis by catalyzing the hydroxylation of 4-hydroxy-3-(all-trans-polyprenyl)benzoic acid to 3,4-dihydroxy-5-(all-trans-polyprenyl)benzoic acid. Also acts downstream of coq4, for the C1-hydroxylation during ubiquinone biosynthesis by catalyzing the hydroxylation of 2-methoxy-6-(all-trans-polyprenyl)phenol to 2-methoxy-6-(all-trans-polyprenyl)benzene-1,4-diol. The electrons required for the hydroxylation reaction are funneled indirectly to coq6 from NADPH via a ferredoxin/ferredoxin reductase system.</text>
</comment>
<dbReference type="GO" id="GO:0120538">
    <property type="term" value="F:2-methoxy-6-polyprenolphenol 4-hydroxylase activity"/>
    <property type="evidence" value="ECO:0007669"/>
    <property type="project" value="UniProtKB-EC"/>
</dbReference>
<evidence type="ECO:0000256" key="8">
    <source>
        <dbReference type="ARBA" id="ARBA00023033"/>
    </source>
</evidence>
<evidence type="ECO:0000256" key="9">
    <source>
        <dbReference type="ARBA" id="ARBA00023128"/>
    </source>
</evidence>
<dbReference type="GO" id="GO:0071949">
    <property type="term" value="F:FAD binding"/>
    <property type="evidence" value="ECO:0007669"/>
    <property type="project" value="InterPro"/>
</dbReference>
<dbReference type="InterPro" id="IPR000689">
    <property type="entry name" value="UbQ_mOase_COQ6"/>
</dbReference>
<keyword evidence="3 11" id="KW-0285">Flavoprotein</keyword>
<dbReference type="PRINTS" id="PR00420">
    <property type="entry name" value="RNGMNOXGNASE"/>
</dbReference>
<feature type="domain" description="FAD-binding" evidence="12">
    <location>
        <begin position="2"/>
        <end position="255"/>
    </location>
</feature>
<dbReference type="GO" id="GO:0106364">
    <property type="term" value="F:4-hydroxy-3-all-trans-polyprenylbenzoate oxygenase activity"/>
    <property type="evidence" value="ECO:0007669"/>
    <property type="project" value="UniProtKB-EC"/>
</dbReference>